<dbReference type="CTD" id="85509"/>
<feature type="domain" description="Methyl-CpG binding protein 2/3 C-terminal" evidence="3">
    <location>
        <begin position="81"/>
        <end position="170"/>
    </location>
</feature>
<reference evidence="6" key="1">
    <citation type="submission" date="2025-08" db="UniProtKB">
        <authorList>
            <consortium name="RefSeq"/>
        </authorList>
    </citation>
    <scope>IDENTIFICATION</scope>
</reference>
<feature type="compositionally biased region" description="Basic residues" evidence="2">
    <location>
        <begin position="189"/>
        <end position="200"/>
    </location>
</feature>
<feature type="region of interest" description="Disordered" evidence="2">
    <location>
        <begin position="174"/>
        <end position="200"/>
    </location>
</feature>
<evidence type="ECO:0000256" key="2">
    <source>
        <dbReference type="SAM" id="MobiDB-lite"/>
    </source>
</evidence>
<dbReference type="Pfam" id="PF14048">
    <property type="entry name" value="MBD_C"/>
    <property type="match status" value="1"/>
</dbReference>
<evidence type="ECO:0000313" key="6">
    <source>
        <dbReference type="RefSeq" id="XP_008048290.1"/>
    </source>
</evidence>
<evidence type="ECO:0000259" key="4">
    <source>
        <dbReference type="Pfam" id="PF16564"/>
    </source>
</evidence>
<dbReference type="KEGG" id="csyr:103251508"/>
<dbReference type="InterPro" id="IPR025884">
    <property type="entry name" value="MeCpG-bd_2/3_C_dom"/>
</dbReference>
<gene>
    <name evidence="6" type="primary">MBD3L1</name>
</gene>
<feature type="domain" description="Methyl-CpG-binding" evidence="4">
    <location>
        <begin position="6"/>
        <end position="76"/>
    </location>
</feature>
<protein>
    <submittedName>
        <fullName evidence="6">Methyl-CpG-binding domain protein 3-like 1</fullName>
    </submittedName>
</protein>
<feature type="coiled-coil region" evidence="1">
    <location>
        <begin position="145"/>
        <end position="172"/>
    </location>
</feature>
<evidence type="ECO:0000256" key="1">
    <source>
        <dbReference type="SAM" id="Coils"/>
    </source>
</evidence>
<proteinExistence type="predicted"/>
<dbReference type="GeneID" id="103251508"/>
<dbReference type="GO" id="GO:0005634">
    <property type="term" value="C:nucleus"/>
    <property type="evidence" value="ECO:0007669"/>
    <property type="project" value="UniProtKB-ARBA"/>
</dbReference>
<evidence type="ECO:0000313" key="5">
    <source>
        <dbReference type="Proteomes" id="UP000189704"/>
    </source>
</evidence>
<feature type="compositionally biased region" description="Basic and acidic residues" evidence="2">
    <location>
        <begin position="178"/>
        <end position="188"/>
    </location>
</feature>
<dbReference type="RefSeq" id="XP_008048290.1">
    <property type="nucleotide sequence ID" value="XM_008050099.1"/>
</dbReference>
<keyword evidence="5" id="KW-1185">Reference proteome</keyword>
<keyword evidence="1" id="KW-0175">Coiled coil</keyword>
<sequence>MAKSSQRKQRDCVNQSKPKPGLSILSPLRMSSYIFKRPVTRITSHPGNEVRYHQWEENLDKPQQIFWQKRLQGLQAYSSSGELLSSLDLANTLQRLAPSCTGAFLPEALAGPHSCPTLASAQHSELAEKIPEAGVDISPFLCKHLLVTEEDIRKQERKVEMARERLATALTADGLASEAEKAKDQERHPIKHCVPKGKTM</sequence>
<name>A0A1U7SRX7_CARSF</name>
<dbReference type="OrthoDB" id="10072024at2759"/>
<evidence type="ECO:0000259" key="3">
    <source>
        <dbReference type="Pfam" id="PF14048"/>
    </source>
</evidence>
<dbReference type="Proteomes" id="UP000189704">
    <property type="component" value="Unplaced"/>
</dbReference>
<accession>A0A1U7SRX7</accession>
<feature type="region of interest" description="Disordered" evidence="2">
    <location>
        <begin position="1"/>
        <end position="24"/>
    </location>
</feature>
<dbReference type="Pfam" id="PF16564">
    <property type="entry name" value="MBDa"/>
    <property type="match status" value="1"/>
</dbReference>
<dbReference type="InterPro" id="IPR032343">
    <property type="entry name" value="MBD2/MBD3_p55-bd"/>
</dbReference>
<dbReference type="AlphaFoldDB" id="A0A1U7SRX7"/>
<organism evidence="5 6">
    <name type="scientific">Carlito syrichta</name>
    <name type="common">Philippine tarsier</name>
    <name type="synonym">Tarsius syrichta</name>
    <dbReference type="NCBI Taxonomy" id="1868482"/>
    <lineage>
        <taxon>Eukaryota</taxon>
        <taxon>Metazoa</taxon>
        <taxon>Chordata</taxon>
        <taxon>Craniata</taxon>
        <taxon>Vertebrata</taxon>
        <taxon>Euteleostomi</taxon>
        <taxon>Mammalia</taxon>
        <taxon>Eutheria</taxon>
        <taxon>Euarchontoglires</taxon>
        <taxon>Primates</taxon>
        <taxon>Haplorrhini</taxon>
        <taxon>Tarsiiformes</taxon>
        <taxon>Tarsiidae</taxon>
        <taxon>Carlito</taxon>
    </lineage>
</organism>